<gene>
    <name evidence="2" type="ORF">BLNAU_2343</name>
</gene>
<protein>
    <recommendedName>
        <fullName evidence="4">RRM domain-containing protein</fullName>
    </recommendedName>
</protein>
<accession>A0ABQ9YFU9</accession>
<feature type="region of interest" description="Disordered" evidence="1">
    <location>
        <begin position="502"/>
        <end position="558"/>
    </location>
</feature>
<evidence type="ECO:0000256" key="1">
    <source>
        <dbReference type="SAM" id="MobiDB-lite"/>
    </source>
</evidence>
<feature type="compositionally biased region" description="Polar residues" evidence="1">
    <location>
        <begin position="410"/>
        <end position="439"/>
    </location>
</feature>
<reference evidence="2 3" key="1">
    <citation type="journal article" date="2022" name="bioRxiv">
        <title>Genomics of Preaxostyla Flagellates Illuminates Evolutionary Transitions and the Path Towards Mitochondrial Loss.</title>
        <authorList>
            <person name="Novak L.V.F."/>
            <person name="Treitli S.C."/>
            <person name="Pyrih J."/>
            <person name="Halakuc P."/>
            <person name="Pipaliya S.V."/>
            <person name="Vacek V."/>
            <person name="Brzon O."/>
            <person name="Soukal P."/>
            <person name="Eme L."/>
            <person name="Dacks J.B."/>
            <person name="Karnkowska A."/>
            <person name="Elias M."/>
            <person name="Hampl V."/>
        </authorList>
    </citation>
    <scope>NUCLEOTIDE SEQUENCE [LARGE SCALE GENOMIC DNA]</scope>
    <source>
        <strain evidence="2">NAU3</strain>
        <tissue evidence="2">Gut</tissue>
    </source>
</reference>
<dbReference type="SUPFAM" id="SSF54928">
    <property type="entry name" value="RNA-binding domain, RBD"/>
    <property type="match status" value="1"/>
</dbReference>
<dbReference type="Proteomes" id="UP001281761">
    <property type="component" value="Unassembled WGS sequence"/>
</dbReference>
<feature type="compositionally biased region" description="Low complexity" evidence="1">
    <location>
        <begin position="392"/>
        <end position="409"/>
    </location>
</feature>
<keyword evidence="3" id="KW-1185">Reference proteome</keyword>
<sequence length="558" mass="62769">MHGRTLTQSYTFNNYFDQYPDNNILRIHNLPDRVTEEEIMNSITTYFGSDGLPIEKTFITSRNSRKVNCILLRFESEETVQKICEKSLHAIIFPSHAPTEFWVGVHRAFRTRVLLNPPPPHQTGFQHDHDYLRDVIEENIGSDKILIFKTRGQAATAKTKLKNWKWFNPRDAQIPFILHGALTFPDGILDSLSLDDANRFADQCNEVFVKMHGAERVEFRTRDTQLKDFILIFFQESKEGSIKAQTCQKLPDPHEIRFVVNGAGEVVVRCSLHLHESKRHHTRPPNEQTSQILVSGNQVFTSVKQQQHYPPPIPNLPLTLTFTLSNPNSIPPTTAEMPTIQTPDPNIHQQTSPTPVPRVRQTTNWNPKAIFVPKEQRQLARTSAETVEKSELSPSENSNSSFHSSPENLFSPSNLSDSAVSGVLSSTPSYDHSSSVPASPNLSASIASYAISSTFSYDHDSSVPDSLKLAASIQSDEFSQTLFYPVDIQDQEAGWDSKLSNQDFRASSQNEQPVSDSFQLQPPESSSPVSYPIKSPDSNQIQSPDSYQIQSPSMVHLV</sequence>
<comment type="caution">
    <text evidence="2">The sequence shown here is derived from an EMBL/GenBank/DDBJ whole genome shotgun (WGS) entry which is preliminary data.</text>
</comment>
<feature type="compositionally biased region" description="Polar residues" evidence="1">
    <location>
        <begin position="339"/>
        <end position="353"/>
    </location>
</feature>
<evidence type="ECO:0000313" key="2">
    <source>
        <dbReference type="EMBL" id="KAK2962511.1"/>
    </source>
</evidence>
<dbReference type="InterPro" id="IPR035979">
    <property type="entry name" value="RBD_domain_sf"/>
</dbReference>
<feature type="compositionally biased region" description="Polar residues" evidence="1">
    <location>
        <begin position="502"/>
        <end position="529"/>
    </location>
</feature>
<dbReference type="EMBL" id="JARBJD010000010">
    <property type="protein sequence ID" value="KAK2962511.1"/>
    <property type="molecule type" value="Genomic_DNA"/>
</dbReference>
<evidence type="ECO:0000313" key="3">
    <source>
        <dbReference type="Proteomes" id="UP001281761"/>
    </source>
</evidence>
<feature type="region of interest" description="Disordered" evidence="1">
    <location>
        <begin position="339"/>
        <end position="439"/>
    </location>
</feature>
<name>A0ABQ9YFU9_9EUKA</name>
<proteinExistence type="predicted"/>
<feature type="compositionally biased region" description="Polar residues" evidence="1">
    <location>
        <begin position="536"/>
        <end position="558"/>
    </location>
</feature>
<evidence type="ECO:0008006" key="4">
    <source>
        <dbReference type="Google" id="ProtNLM"/>
    </source>
</evidence>
<organism evidence="2 3">
    <name type="scientific">Blattamonas nauphoetae</name>
    <dbReference type="NCBI Taxonomy" id="2049346"/>
    <lineage>
        <taxon>Eukaryota</taxon>
        <taxon>Metamonada</taxon>
        <taxon>Preaxostyla</taxon>
        <taxon>Oxymonadida</taxon>
        <taxon>Blattamonas</taxon>
    </lineage>
</organism>